<sequence length="221" mass="23503">MKMTATALCVALFASLAIGHLAHPEETIALKGQGGASFAMQPARKLLTGSPMMMGMSMSPMMMPMAPMMMPMAPSMAPMMYMLSLTPSAEVPATMNSMASAMCNLTFMPTSIKYSLSVMNIYAPTAAHIHMGAAGQNGPVVAFLYKNPMMMPSNMTATNGMLSSGMLMSSDFVGPAKNMTVMAFYNKYIATNMAYVNVHTTKNPDGEIRANINSASMVKSA</sequence>
<keyword evidence="4" id="KW-1185">Reference proteome</keyword>
<feature type="chain" id="PRO_5045079153" evidence="1">
    <location>
        <begin position="25"/>
        <end position="221"/>
    </location>
</feature>
<protein>
    <submittedName>
        <fullName evidence="3">G2464 protein</fullName>
    </submittedName>
</protein>
<dbReference type="Proteomes" id="UP001497392">
    <property type="component" value="Unassembled WGS sequence"/>
</dbReference>
<gene>
    <name evidence="3" type="primary">g2464</name>
    <name evidence="3" type="ORF">VP750_LOCUS2105</name>
</gene>
<evidence type="ECO:0000313" key="4">
    <source>
        <dbReference type="Proteomes" id="UP001497392"/>
    </source>
</evidence>
<feature type="signal peptide" evidence="1">
    <location>
        <begin position="1"/>
        <end position="24"/>
    </location>
</feature>
<organism evidence="3 4">
    <name type="scientific">Coccomyxa viridis</name>
    <dbReference type="NCBI Taxonomy" id="1274662"/>
    <lineage>
        <taxon>Eukaryota</taxon>
        <taxon>Viridiplantae</taxon>
        <taxon>Chlorophyta</taxon>
        <taxon>core chlorophytes</taxon>
        <taxon>Trebouxiophyceae</taxon>
        <taxon>Trebouxiophyceae incertae sedis</taxon>
        <taxon>Coccomyxaceae</taxon>
        <taxon>Coccomyxa</taxon>
    </lineage>
</organism>
<dbReference type="EMBL" id="CAXHTA020000003">
    <property type="protein sequence ID" value="CAL5220446.1"/>
    <property type="molecule type" value="Genomic_DNA"/>
</dbReference>
<evidence type="ECO:0000256" key="1">
    <source>
        <dbReference type="SAM" id="SignalP"/>
    </source>
</evidence>
<dbReference type="SMART" id="SM00754">
    <property type="entry name" value="CHRD"/>
    <property type="match status" value="1"/>
</dbReference>
<proteinExistence type="predicted"/>
<evidence type="ECO:0000259" key="2">
    <source>
        <dbReference type="SMART" id="SM00754"/>
    </source>
</evidence>
<evidence type="ECO:0000313" key="3">
    <source>
        <dbReference type="EMBL" id="CAL5220446.1"/>
    </source>
</evidence>
<dbReference type="Pfam" id="PF07452">
    <property type="entry name" value="CHRD"/>
    <property type="match status" value="1"/>
</dbReference>
<comment type="caution">
    <text evidence="3">The sequence shown here is derived from an EMBL/GenBank/DDBJ whole genome shotgun (WGS) entry which is preliminary data.</text>
</comment>
<dbReference type="InterPro" id="IPR010895">
    <property type="entry name" value="CHRD"/>
</dbReference>
<name>A0ABP1FNF1_9CHLO</name>
<keyword evidence="1" id="KW-0732">Signal</keyword>
<accession>A0ABP1FNF1</accession>
<reference evidence="3 4" key="1">
    <citation type="submission" date="2024-06" db="EMBL/GenBank/DDBJ databases">
        <authorList>
            <person name="Kraege A."/>
            <person name="Thomma B."/>
        </authorList>
    </citation>
    <scope>NUCLEOTIDE SEQUENCE [LARGE SCALE GENOMIC DNA]</scope>
</reference>
<feature type="domain" description="CHRD" evidence="2">
    <location>
        <begin position="79"/>
        <end position="214"/>
    </location>
</feature>